<name>A0A6N3D451_9FIRM</name>
<feature type="domain" description="HTH cro/C1-type" evidence="1">
    <location>
        <begin position="19"/>
        <end position="73"/>
    </location>
</feature>
<sequence length="359" mass="40770">MNIQTISPEKYDQLVIKRIASIMEKKNIKQLDLAALSNIGQSSLSKLLKGEMKLTLQHIFKICAALKIAPEDLVAINKEFSSDLPAFELDSYSEAGILNEQYLNEQIFIRDKNHPAFNGYKDKTFHVYLYSTISSESFLLSGTLSFDTKASSFCKAKMMIYTGRTDANDKPIKKCYCGELIISLTMGSCYCILTNTEIGEICFLNFKHMYLFNRDLECRMGTISSSSSGGNRLPVIQRILISQKPLNIGEKNTSDLDFVKGQLRLNNSKILLSKNDLDDLQKRYEDNKSITEFLQKFKELTSPEEYYLLEEASMKNIPMTSNIKTEGIGILRNSSSALRYNKVSSKTDEFTFEYITGKK</sequence>
<dbReference type="Gene3D" id="1.10.260.40">
    <property type="entry name" value="lambda repressor-like DNA-binding domains"/>
    <property type="match status" value="1"/>
</dbReference>
<dbReference type="GO" id="GO:0003677">
    <property type="term" value="F:DNA binding"/>
    <property type="evidence" value="ECO:0007669"/>
    <property type="project" value="InterPro"/>
</dbReference>
<organism evidence="2">
    <name type="scientific">[Ruminococcus] torques</name>
    <dbReference type="NCBI Taxonomy" id="33039"/>
    <lineage>
        <taxon>Bacteria</taxon>
        <taxon>Bacillati</taxon>
        <taxon>Bacillota</taxon>
        <taxon>Clostridia</taxon>
        <taxon>Lachnospirales</taxon>
        <taxon>Lachnospiraceae</taxon>
        <taxon>Mediterraneibacter</taxon>
    </lineage>
</organism>
<dbReference type="CDD" id="cd00093">
    <property type="entry name" value="HTH_XRE"/>
    <property type="match status" value="1"/>
</dbReference>
<dbReference type="EMBL" id="CACRUQ010000013">
    <property type="protein sequence ID" value="VYU20433.1"/>
    <property type="molecule type" value="Genomic_DNA"/>
</dbReference>
<reference evidence="2" key="1">
    <citation type="submission" date="2019-11" db="EMBL/GenBank/DDBJ databases">
        <authorList>
            <person name="Feng L."/>
        </authorList>
    </citation>
    <scope>NUCLEOTIDE SEQUENCE</scope>
    <source>
        <strain evidence="2">RtorquesLFYP15</strain>
    </source>
</reference>
<dbReference type="RefSeq" id="WP_412346527.1">
    <property type="nucleotide sequence ID" value="NZ_CACRUQ010000013.1"/>
</dbReference>
<dbReference type="PROSITE" id="PS50943">
    <property type="entry name" value="HTH_CROC1"/>
    <property type="match status" value="1"/>
</dbReference>
<dbReference type="SUPFAM" id="SSF47413">
    <property type="entry name" value="lambda repressor-like DNA-binding domains"/>
    <property type="match status" value="1"/>
</dbReference>
<gene>
    <name evidence="2" type="ORF">RTLFYP15_01748</name>
</gene>
<dbReference type="InterPro" id="IPR010982">
    <property type="entry name" value="Lambda_DNA-bd_dom_sf"/>
</dbReference>
<dbReference type="SMART" id="SM00530">
    <property type="entry name" value="HTH_XRE"/>
    <property type="match status" value="1"/>
</dbReference>
<protein>
    <submittedName>
        <fullName evidence="2">Helix-turn-helix</fullName>
    </submittedName>
</protein>
<proteinExistence type="predicted"/>
<dbReference type="Pfam" id="PF13443">
    <property type="entry name" value="HTH_26"/>
    <property type="match status" value="1"/>
</dbReference>
<dbReference type="InterPro" id="IPR001387">
    <property type="entry name" value="Cro/C1-type_HTH"/>
</dbReference>
<accession>A0A6N3D451</accession>
<evidence type="ECO:0000313" key="2">
    <source>
        <dbReference type="EMBL" id="VYU20433.1"/>
    </source>
</evidence>
<dbReference type="AlphaFoldDB" id="A0A6N3D451"/>
<evidence type="ECO:0000259" key="1">
    <source>
        <dbReference type="PROSITE" id="PS50943"/>
    </source>
</evidence>